<feature type="compositionally biased region" description="Low complexity" evidence="15">
    <location>
        <begin position="242"/>
        <end position="251"/>
    </location>
</feature>
<evidence type="ECO:0000256" key="5">
    <source>
        <dbReference type="ARBA" id="ARBA00022692"/>
    </source>
</evidence>
<dbReference type="AlphaFoldDB" id="A0A267FXE3"/>
<keyword evidence="5 16" id="KW-0812">Transmembrane</keyword>
<evidence type="ECO:0000256" key="8">
    <source>
        <dbReference type="ARBA" id="ARBA00022837"/>
    </source>
</evidence>
<feature type="transmembrane region" description="Helical" evidence="16">
    <location>
        <begin position="121"/>
        <end position="143"/>
    </location>
</feature>
<evidence type="ECO:0000256" key="2">
    <source>
        <dbReference type="ARBA" id="ARBA00004651"/>
    </source>
</evidence>
<protein>
    <recommendedName>
        <fullName evidence="14">sn-1-specific diacylglycerol lipase</fullName>
        <ecNumber evidence="14">3.1.1.116</ecNumber>
    </recommendedName>
</protein>
<feature type="transmembrane region" description="Helical" evidence="16">
    <location>
        <begin position="206"/>
        <end position="226"/>
    </location>
</feature>
<dbReference type="EC" id="3.1.1.116" evidence="14"/>
<dbReference type="EMBL" id="NIVC01000684">
    <property type="protein sequence ID" value="PAA78508.1"/>
    <property type="molecule type" value="Genomic_DNA"/>
</dbReference>
<accession>A0A267FXE3</accession>
<comment type="catalytic activity">
    <reaction evidence="13">
        <text>a 1,2-diacyl-sn-glycerol + H2O = a 2-acylglycerol + a fatty acid + H(+)</text>
        <dbReference type="Rhea" id="RHEA:33275"/>
        <dbReference type="ChEBI" id="CHEBI:15377"/>
        <dbReference type="ChEBI" id="CHEBI:15378"/>
        <dbReference type="ChEBI" id="CHEBI:17389"/>
        <dbReference type="ChEBI" id="CHEBI:17815"/>
        <dbReference type="ChEBI" id="CHEBI:28868"/>
        <dbReference type="EC" id="3.1.1.116"/>
    </reaction>
    <physiologicalReaction direction="left-to-right" evidence="13">
        <dbReference type="Rhea" id="RHEA:33276"/>
    </physiologicalReaction>
</comment>
<evidence type="ECO:0000256" key="3">
    <source>
        <dbReference type="ARBA" id="ARBA00022475"/>
    </source>
</evidence>
<evidence type="ECO:0000256" key="15">
    <source>
        <dbReference type="SAM" id="MobiDB-lite"/>
    </source>
</evidence>
<dbReference type="PANTHER" id="PTHR45792:SF8">
    <property type="entry name" value="DIACYLGLYCEROL LIPASE-ALPHA"/>
    <property type="match status" value="1"/>
</dbReference>
<evidence type="ECO:0000256" key="16">
    <source>
        <dbReference type="SAM" id="Phobius"/>
    </source>
</evidence>
<sequence>MPGLVLFKRRWSIGSDDIVVPAALLFCCHLIQSAVMLSVLLIYNPMTDSSTEEFSSVPTTSGTVLPVEDRANSTIATTTAANGLALVNRSVSEWGRSVLSGYFYRQHSAWQSIINACQFSATVYTLIYLVLLLACLLVEFACAKCSLRGGILAVDRRSIVQYLLYVRLALFVLEILLLILGVVVLIRLRYFVSCTGRYSPIRVMTVVVAVNWSVTVLVLLTVWCVFDRAGRSWVKTRRFQQQQQQRQQQRRSVLDATKRRKTGSSRRRNLKHRQSLLQYEQIWDRRFRRMFCCLSNSEAGGAGSTEGAFAEVARLFSDFFQDLDVVPSDVVAGLVLLRRCQKLLARETLKDTSNQVLQFMSGRPIYLSTNFLQLTDPIELSNYRIALRCMKYALAAYGCPMLAYTGRLCCLLCDLNMCCSGSAQTLTREERPRRDSTASCSSACNSADNDYCDSDNSDRSQTAGCCFSNPLLSRLFGCRSYRPEASIEALLRQRGIDGSQFRLLHLCTDLGIERTPFYVGIDYRMRRVIVAIRGTLSLQDVLTDLTADSEAIPGCGSGGGAVEDDSDEGWFGHRGMVRTAIYIQSTLAKRRLIEQALDEPNCQNFDLILTGHSLGAGIASILGLLMRPIYGQRLQVLAFSPPGGLLSLSALNYSKEFITSVVVGKDVIPRVGLPQLEQLRSSLVRLISSCERPKWCIIGSGLCGCCCCCYCCCSNSDKDSRMLTTYSRTVDELNDREAAVPAPVVAAVTHRPLHLPGRIWHLVREDKLLSSNNSNNNSANNKRGNKRQEKFLEFRIIDSEFTDFEEVLVSPSMVQHHMADYVLDALESVAPADFHADQFFNDQTINADGAHEEIGESVLLGTAATTVSASGDASSSIRASRLATKNLRTPRSSTLPSRLGPLTSNWPPIDQMNPNNRNRTSHVAKQLAAAPLATPESLSIASSRILSSKLSVAASAEDKPLSDEDDEDSDNFEMPMRSQLQRPVSLHENLSGYCYYLFPDEESGRRRPFDDILPKPRIDFGRIAHAVGNRQLLLKQQQQQQCTLPHSLSSCETLIPPAKGEHSFPDDTVIVVASAMLHTTATANSSSSSNISNYNFNRQEPTDDCQSVERTPQMLRSSGAVLCRHSDRRVDYV</sequence>
<dbReference type="InterPro" id="IPR029058">
    <property type="entry name" value="AB_hydrolase_fold"/>
</dbReference>
<evidence type="ECO:0000256" key="6">
    <source>
        <dbReference type="ARBA" id="ARBA00022723"/>
    </source>
</evidence>
<name>A0A267FXE3_9PLAT</name>
<feature type="compositionally biased region" description="Polar residues" evidence="15">
    <location>
        <begin position="886"/>
        <end position="923"/>
    </location>
</feature>
<proteinExistence type="predicted"/>
<reference evidence="18 19" key="1">
    <citation type="submission" date="2017-06" db="EMBL/GenBank/DDBJ databases">
        <title>A platform for efficient transgenesis in Macrostomum lignano, a flatworm model organism for stem cell research.</title>
        <authorList>
            <person name="Berezikov E."/>
        </authorList>
    </citation>
    <scope>NUCLEOTIDE SEQUENCE [LARGE SCALE GENOMIC DNA]</scope>
    <source>
        <strain evidence="18">DV1</strain>
        <tissue evidence="18">Whole organism</tissue>
    </source>
</reference>
<dbReference type="GO" id="GO:0046340">
    <property type="term" value="P:diacylglycerol catabolic process"/>
    <property type="evidence" value="ECO:0007669"/>
    <property type="project" value="TreeGrafter"/>
</dbReference>
<keyword evidence="12 16" id="KW-0472">Membrane</keyword>
<feature type="transmembrane region" description="Helical" evidence="16">
    <location>
        <begin position="164"/>
        <end position="186"/>
    </location>
</feature>
<feature type="region of interest" description="Disordered" evidence="15">
    <location>
        <begin position="1082"/>
        <end position="1104"/>
    </location>
</feature>
<keyword evidence="4" id="KW-0597">Phosphoprotein</keyword>
<keyword evidence="8" id="KW-0106">Calcium</keyword>
<keyword evidence="9" id="KW-0442">Lipid degradation</keyword>
<dbReference type="GO" id="GO:0046872">
    <property type="term" value="F:metal ion binding"/>
    <property type="evidence" value="ECO:0007669"/>
    <property type="project" value="UniProtKB-KW"/>
</dbReference>
<evidence type="ECO:0000256" key="1">
    <source>
        <dbReference type="ARBA" id="ARBA00001913"/>
    </source>
</evidence>
<feature type="domain" description="Fungal lipase-type" evidence="17">
    <location>
        <begin position="529"/>
        <end position="671"/>
    </location>
</feature>
<organism evidence="18 19">
    <name type="scientific">Macrostomum lignano</name>
    <dbReference type="NCBI Taxonomy" id="282301"/>
    <lineage>
        <taxon>Eukaryota</taxon>
        <taxon>Metazoa</taxon>
        <taxon>Spiralia</taxon>
        <taxon>Lophotrochozoa</taxon>
        <taxon>Platyhelminthes</taxon>
        <taxon>Rhabditophora</taxon>
        <taxon>Macrostomorpha</taxon>
        <taxon>Macrostomida</taxon>
        <taxon>Macrostomidae</taxon>
        <taxon>Macrostomum</taxon>
    </lineage>
</organism>
<feature type="region of interest" description="Disordered" evidence="15">
    <location>
        <begin position="953"/>
        <end position="972"/>
    </location>
</feature>
<feature type="compositionally biased region" description="Low complexity" evidence="15">
    <location>
        <begin position="1084"/>
        <end position="1097"/>
    </location>
</feature>
<keyword evidence="3" id="KW-1003">Cell membrane</keyword>
<gene>
    <name evidence="18" type="ORF">BOX15_Mlig003906g1</name>
</gene>
<keyword evidence="19" id="KW-1185">Reference proteome</keyword>
<evidence type="ECO:0000256" key="10">
    <source>
        <dbReference type="ARBA" id="ARBA00022989"/>
    </source>
</evidence>
<dbReference type="CDD" id="cd00519">
    <property type="entry name" value="Lipase_3"/>
    <property type="match status" value="1"/>
</dbReference>
<keyword evidence="10 16" id="KW-1133">Transmembrane helix</keyword>
<dbReference type="GO" id="GO:0019369">
    <property type="term" value="P:arachidonate metabolic process"/>
    <property type="evidence" value="ECO:0007669"/>
    <property type="project" value="TreeGrafter"/>
</dbReference>
<dbReference type="Gene3D" id="3.40.50.1820">
    <property type="entry name" value="alpha/beta hydrolase"/>
    <property type="match status" value="1"/>
</dbReference>
<keyword evidence="11" id="KW-0443">Lipid metabolism</keyword>
<dbReference type="Pfam" id="PF01764">
    <property type="entry name" value="Lipase_3"/>
    <property type="match status" value="1"/>
</dbReference>
<dbReference type="Proteomes" id="UP000215902">
    <property type="component" value="Unassembled WGS sequence"/>
</dbReference>
<comment type="caution">
    <text evidence="18">The sequence shown here is derived from an EMBL/GenBank/DDBJ whole genome shotgun (WGS) entry which is preliminary data.</text>
</comment>
<feature type="region of interest" description="Disordered" evidence="15">
    <location>
        <begin position="881"/>
        <end position="924"/>
    </location>
</feature>
<keyword evidence="7" id="KW-0378">Hydrolase</keyword>
<dbReference type="SUPFAM" id="SSF53474">
    <property type="entry name" value="alpha/beta-Hydrolases"/>
    <property type="match status" value="1"/>
</dbReference>
<evidence type="ECO:0000256" key="14">
    <source>
        <dbReference type="ARBA" id="ARBA00026104"/>
    </source>
</evidence>
<dbReference type="InterPro" id="IPR002921">
    <property type="entry name" value="Fungal_lipase-type"/>
</dbReference>
<feature type="region of interest" description="Disordered" evidence="15">
    <location>
        <begin position="242"/>
        <end position="271"/>
    </location>
</feature>
<dbReference type="STRING" id="282301.A0A267FXE3"/>
<evidence type="ECO:0000256" key="13">
    <source>
        <dbReference type="ARBA" id="ARBA00024531"/>
    </source>
</evidence>
<evidence type="ECO:0000256" key="11">
    <source>
        <dbReference type="ARBA" id="ARBA00023098"/>
    </source>
</evidence>
<dbReference type="GO" id="GO:0016298">
    <property type="term" value="F:lipase activity"/>
    <property type="evidence" value="ECO:0007669"/>
    <property type="project" value="TreeGrafter"/>
</dbReference>
<evidence type="ECO:0000313" key="19">
    <source>
        <dbReference type="Proteomes" id="UP000215902"/>
    </source>
</evidence>
<evidence type="ECO:0000256" key="7">
    <source>
        <dbReference type="ARBA" id="ARBA00022801"/>
    </source>
</evidence>
<evidence type="ECO:0000256" key="9">
    <source>
        <dbReference type="ARBA" id="ARBA00022963"/>
    </source>
</evidence>
<dbReference type="GO" id="GO:0005886">
    <property type="term" value="C:plasma membrane"/>
    <property type="evidence" value="ECO:0007669"/>
    <property type="project" value="UniProtKB-SubCell"/>
</dbReference>
<dbReference type="OrthoDB" id="438440at2759"/>
<comment type="cofactor">
    <cofactor evidence="1">
        <name>Ca(2+)</name>
        <dbReference type="ChEBI" id="CHEBI:29108"/>
    </cofactor>
</comment>
<feature type="compositionally biased region" description="Basic residues" evidence="15">
    <location>
        <begin position="258"/>
        <end position="271"/>
    </location>
</feature>
<evidence type="ECO:0000256" key="12">
    <source>
        <dbReference type="ARBA" id="ARBA00023136"/>
    </source>
</evidence>
<keyword evidence="6" id="KW-0479">Metal-binding</keyword>
<evidence type="ECO:0000256" key="4">
    <source>
        <dbReference type="ARBA" id="ARBA00022553"/>
    </source>
</evidence>
<feature type="transmembrane region" description="Helical" evidence="16">
    <location>
        <begin position="18"/>
        <end position="43"/>
    </location>
</feature>
<dbReference type="InterPro" id="IPR052214">
    <property type="entry name" value="DAG_Lipase-Related"/>
</dbReference>
<evidence type="ECO:0000313" key="18">
    <source>
        <dbReference type="EMBL" id="PAA78508.1"/>
    </source>
</evidence>
<comment type="subcellular location">
    <subcellularLocation>
        <location evidence="2">Cell membrane</location>
        <topology evidence="2">Multi-pass membrane protein</topology>
    </subcellularLocation>
</comment>
<evidence type="ECO:0000259" key="17">
    <source>
        <dbReference type="Pfam" id="PF01764"/>
    </source>
</evidence>
<dbReference type="PANTHER" id="PTHR45792">
    <property type="entry name" value="DIACYLGLYCEROL LIPASE HOMOLOG-RELATED"/>
    <property type="match status" value="1"/>
</dbReference>